<feature type="region of interest" description="Disordered" evidence="1">
    <location>
        <begin position="54"/>
        <end position="85"/>
    </location>
</feature>
<sequence>PNYLPAVLQNFYQVPEQLIPEFAPSVTLLLPGPNVPAQPSSQTLAQIPQRAPDLMTQRPTSDTSVTVSRQHLPQHQQQQQQRRRLPQEMALANCAQCFLQQQQQQQQQSLAQQLYLHQHSSTLAPSQQVTGLIDSPFC</sequence>
<organism evidence="2">
    <name type="scientific">Mesocestoides corti</name>
    <name type="common">Flatworm</name>
    <dbReference type="NCBI Taxonomy" id="53468"/>
    <lineage>
        <taxon>Eukaryota</taxon>
        <taxon>Metazoa</taxon>
        <taxon>Spiralia</taxon>
        <taxon>Lophotrochozoa</taxon>
        <taxon>Platyhelminthes</taxon>
        <taxon>Cestoda</taxon>
        <taxon>Eucestoda</taxon>
        <taxon>Cyclophyllidea</taxon>
        <taxon>Mesocestoididae</taxon>
        <taxon>Mesocestoides</taxon>
    </lineage>
</organism>
<feature type="compositionally biased region" description="Polar residues" evidence="1">
    <location>
        <begin position="57"/>
        <end position="68"/>
    </location>
</feature>
<evidence type="ECO:0000313" key="2">
    <source>
        <dbReference type="WBParaSite" id="MCU_014334-RA"/>
    </source>
</evidence>
<evidence type="ECO:0000256" key="1">
    <source>
        <dbReference type="SAM" id="MobiDB-lite"/>
    </source>
</evidence>
<name>A0A5K3G1R8_MESCO</name>
<proteinExistence type="predicted"/>
<dbReference type="AlphaFoldDB" id="A0A5K3G1R8"/>
<accession>A0A5K3G1R8</accession>
<feature type="compositionally biased region" description="Low complexity" evidence="1">
    <location>
        <begin position="69"/>
        <end position="80"/>
    </location>
</feature>
<dbReference type="WBParaSite" id="MCU_014334-RA">
    <property type="protein sequence ID" value="MCU_014334-RA"/>
    <property type="gene ID" value="MCU_014334"/>
</dbReference>
<reference evidence="2" key="1">
    <citation type="submission" date="2019-11" db="UniProtKB">
        <authorList>
            <consortium name="WormBaseParasite"/>
        </authorList>
    </citation>
    <scope>IDENTIFICATION</scope>
</reference>
<protein>
    <submittedName>
        <fullName evidence="2">Low molecular weight glutenin subunit</fullName>
    </submittedName>
</protein>